<accession>A0A8J7HH28</accession>
<gene>
    <name evidence="3" type="ORF">I8751_07470</name>
</gene>
<dbReference type="AlphaFoldDB" id="A0A8J7HH28"/>
<dbReference type="RefSeq" id="WP_214438527.1">
    <property type="nucleotide sequence ID" value="NZ_JAECZB010000011.1"/>
</dbReference>
<name>A0A8J7HH28_9CYAN</name>
<dbReference type="EMBL" id="JAECZB010000011">
    <property type="protein sequence ID" value="MBH8552213.1"/>
    <property type="molecule type" value="Genomic_DNA"/>
</dbReference>
<evidence type="ECO:0000313" key="3">
    <source>
        <dbReference type="EMBL" id="MBH8552213.1"/>
    </source>
</evidence>
<comment type="caution">
    <text evidence="3">The sequence shown here is derived from an EMBL/GenBank/DDBJ whole genome shotgun (WGS) entry which is preliminary data.</text>
</comment>
<dbReference type="InterPro" id="IPR002716">
    <property type="entry name" value="PIN_dom"/>
</dbReference>
<dbReference type="InterPro" id="IPR051619">
    <property type="entry name" value="TypeII_TA_RNase_PINc/VapC"/>
</dbReference>
<sequence>MTIPLRCVVDASVGIKQFIPDDPLMAKVDQLFAHLANPQTAIFVPDLFYIECGNIIWKYVRARLYAVADVPADLATLKSFPLRVVSNADLMADAVMIALNYNISAYDASYVALSQQVGATLLTLDGKLMKALSTSSYDVCSFNDFEIPPLPSI</sequence>
<protein>
    <submittedName>
        <fullName evidence="3">Type II toxin-antitoxin system VapC family toxin</fullName>
    </submittedName>
</protein>
<dbReference type="Pfam" id="PF01850">
    <property type="entry name" value="PIN"/>
    <property type="match status" value="1"/>
</dbReference>
<dbReference type="CDD" id="cd09873">
    <property type="entry name" value="PIN_Pae0151-like"/>
    <property type="match status" value="1"/>
</dbReference>
<keyword evidence="1" id="KW-0460">Magnesium</keyword>
<dbReference type="Proteomes" id="UP000599391">
    <property type="component" value="Unassembled WGS sequence"/>
</dbReference>
<organism evidence="3 4">
    <name type="scientific">Atlanticothrix silvestris CENA357</name>
    <dbReference type="NCBI Taxonomy" id="1725252"/>
    <lineage>
        <taxon>Bacteria</taxon>
        <taxon>Bacillati</taxon>
        <taxon>Cyanobacteriota</taxon>
        <taxon>Cyanophyceae</taxon>
        <taxon>Nostocales</taxon>
        <taxon>Nodulariaceae</taxon>
        <taxon>Atlanticothrix</taxon>
        <taxon>Atlanticothrix silvestris</taxon>
    </lineage>
</organism>
<evidence type="ECO:0000256" key="1">
    <source>
        <dbReference type="ARBA" id="ARBA00022842"/>
    </source>
</evidence>
<dbReference type="InterPro" id="IPR044153">
    <property type="entry name" value="PIN_Pae0151-like"/>
</dbReference>
<evidence type="ECO:0000313" key="4">
    <source>
        <dbReference type="Proteomes" id="UP000599391"/>
    </source>
</evidence>
<dbReference type="SUPFAM" id="SSF88723">
    <property type="entry name" value="PIN domain-like"/>
    <property type="match status" value="1"/>
</dbReference>
<feature type="domain" description="PIN" evidence="2">
    <location>
        <begin position="8"/>
        <end position="128"/>
    </location>
</feature>
<dbReference type="InterPro" id="IPR029060">
    <property type="entry name" value="PIN-like_dom_sf"/>
</dbReference>
<dbReference type="PANTHER" id="PTHR35901">
    <property type="entry name" value="RIBONUCLEASE VAPC3"/>
    <property type="match status" value="1"/>
</dbReference>
<reference evidence="3 4" key="1">
    <citation type="journal article" date="2021" name="Int. J. Syst. Evol. Microbiol.">
        <title>Amazonocrinis nigriterrae gen. nov., sp. nov., Atlanticothrix silvestris gen. nov., sp. nov. and Dendronalium phyllosphericum gen. nov., sp. nov., nostocacean cyanobacteria from Brazilian environments.</title>
        <authorList>
            <person name="Alvarenga D.O."/>
            <person name="Andreote A.P.D."/>
            <person name="Branco L.H.Z."/>
            <person name="Delbaje E."/>
            <person name="Cruz R.B."/>
            <person name="Varani A.M."/>
            <person name="Fiore M.F."/>
        </authorList>
    </citation>
    <scope>NUCLEOTIDE SEQUENCE [LARGE SCALE GENOMIC DNA]</scope>
    <source>
        <strain evidence="3 4">CENA357</strain>
    </source>
</reference>
<dbReference type="Gene3D" id="3.40.50.1010">
    <property type="entry name" value="5'-nuclease"/>
    <property type="match status" value="1"/>
</dbReference>
<evidence type="ECO:0000259" key="2">
    <source>
        <dbReference type="Pfam" id="PF01850"/>
    </source>
</evidence>
<dbReference type="PANTHER" id="PTHR35901:SF1">
    <property type="entry name" value="EXONUCLEASE VAPC9"/>
    <property type="match status" value="1"/>
</dbReference>
<proteinExistence type="predicted"/>
<keyword evidence="4" id="KW-1185">Reference proteome</keyword>